<evidence type="ECO:0000313" key="2">
    <source>
        <dbReference type="Proteomes" id="UP000021315"/>
    </source>
</evidence>
<dbReference type="AlphaFoldDB" id="A0A080M1L3"/>
<organism evidence="1 2">
    <name type="scientific">Candidatus Accumulibacter cognatus</name>
    <dbReference type="NCBI Taxonomy" id="2954383"/>
    <lineage>
        <taxon>Bacteria</taxon>
        <taxon>Pseudomonadati</taxon>
        <taxon>Pseudomonadota</taxon>
        <taxon>Betaproteobacteria</taxon>
        <taxon>Candidatus Accumulibacter</taxon>
    </lineage>
</organism>
<proteinExistence type="predicted"/>
<dbReference type="RefSeq" id="WP_034953053.1">
    <property type="nucleotide sequence ID" value="NZ_JDST02000110.1"/>
</dbReference>
<keyword evidence="2" id="KW-1185">Reference proteome</keyword>
<sequence length="69" mass="7605">MTRKMLLSFALPYANSAIPLDHLAEYMQAHIRIHFRKMSAQKPVRLSLGSRQVLAGIQATDDPTALAAA</sequence>
<dbReference type="EMBL" id="JDST02000110">
    <property type="protein sequence ID" value="KFB75001.1"/>
    <property type="molecule type" value="Genomic_DNA"/>
</dbReference>
<gene>
    <name evidence="1" type="ORF">AW06_004008</name>
</gene>
<reference evidence="1" key="1">
    <citation type="submission" date="2014-02" db="EMBL/GenBank/DDBJ databases">
        <title>Expanding our view of genomic diversity in Candidatus Accumulibacter clades.</title>
        <authorList>
            <person name="Skennerton C.T."/>
            <person name="Barr J.J."/>
            <person name="Slater F.R."/>
            <person name="Bond P.L."/>
            <person name="Tyson G.W."/>
        </authorList>
    </citation>
    <scope>NUCLEOTIDE SEQUENCE [LARGE SCALE GENOMIC DNA]</scope>
</reference>
<name>A0A080M1L3_9PROT</name>
<comment type="caution">
    <text evidence="1">The sequence shown here is derived from an EMBL/GenBank/DDBJ whole genome shotgun (WGS) entry which is preliminary data.</text>
</comment>
<dbReference type="Proteomes" id="UP000021315">
    <property type="component" value="Unassembled WGS sequence"/>
</dbReference>
<dbReference type="STRING" id="1453999.AW06_004008"/>
<protein>
    <submittedName>
        <fullName evidence="1">Uncharacterized protein</fullName>
    </submittedName>
</protein>
<evidence type="ECO:0000313" key="1">
    <source>
        <dbReference type="EMBL" id="KFB75001.1"/>
    </source>
</evidence>
<accession>A0A080M1L3</accession>